<sequence>MKELYKLYHNKMKERRTTRKLPLEQREIVILSLYDQIERKEIWIPYDEVRKYVFSKITKIVKSFENNFLSCMLNLKPSMPKDKKSIIRIKATVLSKRRLSTFS</sequence>
<name>A0A494Z415_9BACI</name>
<protein>
    <submittedName>
        <fullName evidence="1">Uncharacterized protein</fullName>
    </submittedName>
</protein>
<proteinExistence type="predicted"/>
<comment type="caution">
    <text evidence="1">The sequence shown here is derived from an EMBL/GenBank/DDBJ whole genome shotgun (WGS) entry which is preliminary data.</text>
</comment>
<dbReference type="EMBL" id="RBZO01000006">
    <property type="protein sequence ID" value="RKQ17053.1"/>
    <property type="molecule type" value="Genomic_DNA"/>
</dbReference>
<organism evidence="1 2">
    <name type="scientific">Oceanobacillus bengalensis</name>
    <dbReference type="NCBI Taxonomy" id="1435466"/>
    <lineage>
        <taxon>Bacteria</taxon>
        <taxon>Bacillati</taxon>
        <taxon>Bacillota</taxon>
        <taxon>Bacilli</taxon>
        <taxon>Bacillales</taxon>
        <taxon>Bacillaceae</taxon>
        <taxon>Oceanobacillus</taxon>
    </lineage>
</organism>
<evidence type="ECO:0000313" key="1">
    <source>
        <dbReference type="EMBL" id="RKQ17053.1"/>
    </source>
</evidence>
<keyword evidence="2" id="KW-1185">Reference proteome</keyword>
<reference evidence="1 2" key="1">
    <citation type="journal article" date="2015" name="Antonie Van Leeuwenhoek">
        <title>Oceanobacillus bengalensis sp. nov., a bacterium isolated from seawater of the Bay of Bengal.</title>
        <authorList>
            <person name="Yongchang O."/>
            <person name="Xiang W."/>
            <person name="Wang G."/>
        </authorList>
    </citation>
    <scope>NUCLEOTIDE SEQUENCE [LARGE SCALE GENOMIC DNA]</scope>
    <source>
        <strain evidence="1 2">MCCC 1K00260</strain>
    </source>
</reference>
<accession>A0A494Z415</accession>
<dbReference type="Proteomes" id="UP000281813">
    <property type="component" value="Unassembled WGS sequence"/>
</dbReference>
<dbReference type="AlphaFoldDB" id="A0A494Z415"/>
<evidence type="ECO:0000313" key="2">
    <source>
        <dbReference type="Proteomes" id="UP000281813"/>
    </source>
</evidence>
<gene>
    <name evidence="1" type="ORF">D8M05_05105</name>
</gene>